<dbReference type="Gene3D" id="1.20.1260.10">
    <property type="match status" value="1"/>
</dbReference>
<evidence type="ECO:0000313" key="3">
    <source>
        <dbReference type="Proteomes" id="UP000198956"/>
    </source>
</evidence>
<evidence type="ECO:0000313" key="1">
    <source>
        <dbReference type="EMBL" id="QYY41413.1"/>
    </source>
</evidence>
<dbReference type="InterPro" id="IPR007814">
    <property type="entry name" value="PaaA_PaaC"/>
</dbReference>
<dbReference type="PANTHER" id="PTHR30458:SF0">
    <property type="entry name" value="1,2-PHENYLACETYL-COA EPOXIDASE, SUBUNIT C"/>
    <property type="match status" value="1"/>
</dbReference>
<evidence type="ECO:0000313" key="2">
    <source>
        <dbReference type="EMBL" id="SDH24746.1"/>
    </source>
</evidence>
<dbReference type="GO" id="GO:0097266">
    <property type="term" value="F:phenylacetyl-CoA 1,2-epoxidase activity"/>
    <property type="evidence" value="ECO:0007669"/>
    <property type="project" value="UniProtKB-EC"/>
</dbReference>
<protein>
    <submittedName>
        <fullName evidence="1">Phenylacetate-CoA oxygenase subunit PaaC</fullName>
        <ecNumber evidence="1">1.14.13.149</ecNumber>
    </submittedName>
    <submittedName>
        <fullName evidence="2">Ring-1,2-phenylacetyl-CoA epoxidase subunit PaaC</fullName>
    </submittedName>
</protein>
<keyword evidence="1" id="KW-0560">Oxidoreductase</keyword>
<dbReference type="RefSeq" id="WP_057898563.1">
    <property type="nucleotide sequence ID" value="NZ_CP080764.1"/>
</dbReference>
<sequence length="277" mass="31450">MANQHSITSADEAKQHPEYLAALKELLYQMADDDFILAYRGSEWLGLGPHIEEDVAFSSISQDTMGHAVMFYEMLEELGEGKADDLAQLREASAFRNAILVERPNGTGHYKENPHFDWGYAVTRFYLYGLFKQTRLESLVHSSYQPLTLAARKMLPELGYHLYHWQVWMNQLAVGSQEGYDRIMQGVEKVWQDAGDLFVFGSKEVDMVKFGLIESGQTLAQRWLEKAKQALDACVLPWPGMPQTTELSGRAGQHTPDLTEVLNTLSEVYRIDPAANW</sequence>
<dbReference type="Proteomes" id="UP000826616">
    <property type="component" value="Chromosome"/>
</dbReference>
<organism evidence="2 3">
    <name type="scientific">Aneurinibacillus thermoaerophilus</name>
    <dbReference type="NCBI Taxonomy" id="143495"/>
    <lineage>
        <taxon>Bacteria</taxon>
        <taxon>Bacillati</taxon>
        <taxon>Bacillota</taxon>
        <taxon>Bacilli</taxon>
        <taxon>Bacillales</taxon>
        <taxon>Paenibacillaceae</taxon>
        <taxon>Aneurinibacillus group</taxon>
        <taxon>Aneurinibacillus</taxon>
    </lineage>
</organism>
<dbReference type="EMBL" id="FNDE01000018">
    <property type="protein sequence ID" value="SDH24746.1"/>
    <property type="molecule type" value="Genomic_DNA"/>
</dbReference>
<dbReference type="InterPro" id="IPR052703">
    <property type="entry name" value="Aromatic_CoA_ox/epox"/>
</dbReference>
<dbReference type="GeneID" id="97141835"/>
<name>A0A1G8AVD9_ANETH</name>
<dbReference type="OrthoDB" id="9789947at2"/>
<dbReference type="AlphaFoldDB" id="A0A1G8AVD9"/>
<proteinExistence type="predicted"/>
<accession>A0A1G8AVD9</accession>
<keyword evidence="4" id="KW-1185">Reference proteome</keyword>
<dbReference type="Pfam" id="PF05138">
    <property type="entry name" value="PaaA_PaaC"/>
    <property type="match status" value="1"/>
</dbReference>
<reference evidence="2 3" key="1">
    <citation type="submission" date="2016-10" db="EMBL/GenBank/DDBJ databases">
        <authorList>
            <person name="de Groot N.N."/>
        </authorList>
    </citation>
    <scope>NUCLEOTIDE SEQUENCE [LARGE SCALE GENOMIC DNA]</scope>
    <source>
        <strain evidence="2 3">L 420-91</strain>
    </source>
</reference>
<dbReference type="InterPro" id="IPR009078">
    <property type="entry name" value="Ferritin-like_SF"/>
</dbReference>
<evidence type="ECO:0000313" key="4">
    <source>
        <dbReference type="Proteomes" id="UP000826616"/>
    </source>
</evidence>
<dbReference type="EC" id="1.14.13.149" evidence="1"/>
<dbReference type="SUPFAM" id="SSF47240">
    <property type="entry name" value="Ferritin-like"/>
    <property type="match status" value="1"/>
</dbReference>
<dbReference type="PANTHER" id="PTHR30458">
    <property type="entry name" value="PHENYLACETIC ACID DEGRADATION PROTEIN PAA"/>
    <property type="match status" value="1"/>
</dbReference>
<gene>
    <name evidence="1" type="primary">paaC</name>
    <name evidence="1" type="ORF">K3F53_10685</name>
    <name evidence="2" type="ORF">SAMN04489735_101831</name>
</gene>
<dbReference type="InterPro" id="IPR012347">
    <property type="entry name" value="Ferritin-like"/>
</dbReference>
<dbReference type="Proteomes" id="UP000198956">
    <property type="component" value="Unassembled WGS sequence"/>
</dbReference>
<dbReference type="GO" id="GO:0005829">
    <property type="term" value="C:cytosol"/>
    <property type="evidence" value="ECO:0007669"/>
    <property type="project" value="TreeGrafter"/>
</dbReference>
<dbReference type="InterPro" id="IPR011882">
    <property type="entry name" value="PaaC"/>
</dbReference>
<dbReference type="EMBL" id="CP080764">
    <property type="protein sequence ID" value="QYY41413.1"/>
    <property type="molecule type" value="Genomic_DNA"/>
</dbReference>
<reference evidence="1 4" key="2">
    <citation type="submission" date="2021-08" db="EMBL/GenBank/DDBJ databases">
        <title>Complete genome sequence of the strain Aneurinibacillus thermoaerophilus CCM 8960.</title>
        <authorList>
            <person name="Musilova J."/>
            <person name="Kourilova X."/>
            <person name="Pernicova I."/>
            <person name="Bezdicek M."/>
            <person name="Lengerova M."/>
            <person name="Obruca S."/>
            <person name="Sedlar K."/>
        </authorList>
    </citation>
    <scope>NUCLEOTIDE SEQUENCE [LARGE SCALE GENOMIC DNA]</scope>
    <source>
        <strain evidence="1 4">CCM 8960</strain>
    </source>
</reference>
<dbReference type="NCBIfam" id="TIGR02158">
    <property type="entry name" value="PA_CoA_Oxy3"/>
    <property type="match status" value="1"/>
</dbReference>
<dbReference type="GO" id="GO:0010124">
    <property type="term" value="P:phenylacetate catabolic process"/>
    <property type="evidence" value="ECO:0007669"/>
    <property type="project" value="InterPro"/>
</dbReference>
<dbReference type="PIRSF" id="PIRSF037834">
    <property type="entry name" value="PA_CoA_Oase3"/>
    <property type="match status" value="1"/>
</dbReference>